<organism evidence="8 9">
    <name type="scientific">Funneliformis geosporum</name>
    <dbReference type="NCBI Taxonomy" id="1117311"/>
    <lineage>
        <taxon>Eukaryota</taxon>
        <taxon>Fungi</taxon>
        <taxon>Fungi incertae sedis</taxon>
        <taxon>Mucoromycota</taxon>
        <taxon>Glomeromycotina</taxon>
        <taxon>Glomeromycetes</taxon>
        <taxon>Glomerales</taxon>
        <taxon>Glomeraceae</taxon>
        <taxon>Funneliformis</taxon>
    </lineage>
</organism>
<evidence type="ECO:0000256" key="5">
    <source>
        <dbReference type="ARBA" id="ARBA00023315"/>
    </source>
</evidence>
<dbReference type="InterPro" id="IPR017861">
    <property type="entry name" value="KAE1/TsaD"/>
</dbReference>
<feature type="domain" description="Gcp-like" evidence="7">
    <location>
        <begin position="236"/>
        <end position="391"/>
    </location>
</feature>
<proteinExistence type="predicted"/>
<keyword evidence="3" id="KW-0819">tRNA processing</keyword>
<dbReference type="EC" id="2.3.1.234" evidence="1"/>
<dbReference type="InterPro" id="IPR000905">
    <property type="entry name" value="Gcp-like_dom"/>
</dbReference>
<evidence type="ECO:0000256" key="2">
    <source>
        <dbReference type="ARBA" id="ARBA00022679"/>
    </source>
</evidence>
<evidence type="ECO:0000256" key="1">
    <source>
        <dbReference type="ARBA" id="ARBA00012156"/>
    </source>
</evidence>
<dbReference type="PANTHER" id="PTHR11735">
    <property type="entry name" value="TRNA N6-ADENOSINE THREONYLCARBAMOYLTRANSFERASE"/>
    <property type="match status" value="1"/>
</dbReference>
<dbReference type="PRINTS" id="PR00789">
    <property type="entry name" value="OSIALOPTASE"/>
</dbReference>
<sequence length="399" mass="44856">MMILVIIFIRLVSKEAPRKKKISQDILICPIRGVLKRKKYAANEQIIFEYVIRLGRDGHNSLRVDLAVKKNGNFFVVAEVKNNSRELESAIKHQLLPAMGILNAKHAIYFDGTKKSRVYTKNAIETSCDETSIAILANKKVLSNVTISQILEQQKYGGVFPSLAAKLHLENMQKVLKEALFKAQISQNKIDYIAYTEKPGLVICLQIGKVIAETLALYLNKPLIPGNHLEGHIYAKFELLGQTLDDAVGECLDKVSLLLGYHYPGGPVIENLAQKGQNTYQLPLTKLDNTYDFSFSGLKTAVRLLIEREGKELKVNNLACSLQYTLAKILTFKIKKVLQVKKVNTVILGGGVVANKFLTNYLKKFLQKKDKNIELFIPPKKYCLDNAAMIGILTYYKLL</sequence>
<name>A0A9W4X4S6_9GLOM</name>
<evidence type="ECO:0000259" key="7">
    <source>
        <dbReference type="Pfam" id="PF00814"/>
    </source>
</evidence>
<accession>A0A9W4X4S6</accession>
<evidence type="ECO:0000313" key="8">
    <source>
        <dbReference type="EMBL" id="CAI2194987.1"/>
    </source>
</evidence>
<keyword evidence="9" id="KW-1185">Reference proteome</keyword>
<dbReference type="PANTHER" id="PTHR11735:SF6">
    <property type="entry name" value="TRNA N6-ADENOSINE THREONYLCARBAMOYLTRANSFERASE, MITOCHONDRIAL"/>
    <property type="match status" value="1"/>
</dbReference>
<evidence type="ECO:0000256" key="6">
    <source>
        <dbReference type="ARBA" id="ARBA00048117"/>
    </source>
</evidence>
<evidence type="ECO:0000256" key="3">
    <source>
        <dbReference type="ARBA" id="ARBA00022694"/>
    </source>
</evidence>
<dbReference type="Gene3D" id="3.30.420.40">
    <property type="match status" value="3"/>
</dbReference>
<keyword evidence="5" id="KW-0012">Acyltransferase</keyword>
<dbReference type="AlphaFoldDB" id="A0A9W4X4S6"/>
<evidence type="ECO:0000256" key="4">
    <source>
        <dbReference type="ARBA" id="ARBA00022723"/>
    </source>
</evidence>
<gene>
    <name evidence="8" type="ORF">FWILDA_LOCUS16851</name>
</gene>
<dbReference type="EMBL" id="CAMKVN010011747">
    <property type="protein sequence ID" value="CAI2194987.1"/>
    <property type="molecule type" value="Genomic_DNA"/>
</dbReference>
<dbReference type="OrthoDB" id="10259622at2759"/>
<protein>
    <recommendedName>
        <fullName evidence="1">N(6)-L-threonylcarbamoyladenine synthase</fullName>
        <ecNumber evidence="1">2.3.1.234</ecNumber>
    </recommendedName>
</protein>
<dbReference type="InterPro" id="IPR043129">
    <property type="entry name" value="ATPase_NBD"/>
</dbReference>
<dbReference type="Proteomes" id="UP001153678">
    <property type="component" value="Unassembled WGS sequence"/>
</dbReference>
<dbReference type="SUPFAM" id="SSF53067">
    <property type="entry name" value="Actin-like ATPase domain"/>
    <property type="match status" value="1"/>
</dbReference>
<dbReference type="Pfam" id="PF00814">
    <property type="entry name" value="TsaD"/>
    <property type="match status" value="1"/>
</dbReference>
<dbReference type="GO" id="GO:0061711">
    <property type="term" value="F:tRNA N(6)-L-threonylcarbamoyladenine synthase activity"/>
    <property type="evidence" value="ECO:0007669"/>
    <property type="project" value="UniProtKB-EC"/>
</dbReference>
<reference evidence="8" key="1">
    <citation type="submission" date="2022-08" db="EMBL/GenBank/DDBJ databases">
        <authorList>
            <person name="Kallberg Y."/>
            <person name="Tangrot J."/>
            <person name="Rosling A."/>
        </authorList>
    </citation>
    <scope>NUCLEOTIDE SEQUENCE</scope>
    <source>
        <strain evidence="8">Wild A</strain>
    </source>
</reference>
<keyword evidence="2" id="KW-0808">Transferase</keyword>
<evidence type="ECO:0000313" key="9">
    <source>
        <dbReference type="Proteomes" id="UP001153678"/>
    </source>
</evidence>
<keyword evidence="4" id="KW-0479">Metal-binding</keyword>
<comment type="catalytic activity">
    <reaction evidence="6">
        <text>L-threonylcarbamoyladenylate + adenosine(37) in tRNA = N(6)-L-threonylcarbamoyladenosine(37) in tRNA + AMP + H(+)</text>
        <dbReference type="Rhea" id="RHEA:37059"/>
        <dbReference type="Rhea" id="RHEA-COMP:10162"/>
        <dbReference type="Rhea" id="RHEA-COMP:10163"/>
        <dbReference type="ChEBI" id="CHEBI:15378"/>
        <dbReference type="ChEBI" id="CHEBI:73682"/>
        <dbReference type="ChEBI" id="CHEBI:74411"/>
        <dbReference type="ChEBI" id="CHEBI:74418"/>
        <dbReference type="ChEBI" id="CHEBI:456215"/>
        <dbReference type="EC" id="2.3.1.234"/>
    </reaction>
</comment>
<dbReference type="GO" id="GO:0046872">
    <property type="term" value="F:metal ion binding"/>
    <property type="evidence" value="ECO:0007669"/>
    <property type="project" value="UniProtKB-KW"/>
</dbReference>
<comment type="caution">
    <text evidence="8">The sequence shown here is derived from an EMBL/GenBank/DDBJ whole genome shotgun (WGS) entry which is preliminary data.</text>
</comment>
<dbReference type="GO" id="GO:0008033">
    <property type="term" value="P:tRNA processing"/>
    <property type="evidence" value="ECO:0007669"/>
    <property type="project" value="UniProtKB-KW"/>
</dbReference>